<gene>
    <name evidence="1" type="ORF">PoB_006706400</name>
</gene>
<dbReference type="AlphaFoldDB" id="A0AAV4D8S9"/>
<reference evidence="1 2" key="1">
    <citation type="journal article" date="2021" name="Elife">
        <title>Chloroplast acquisition without the gene transfer in kleptoplastic sea slugs, Plakobranchus ocellatus.</title>
        <authorList>
            <person name="Maeda T."/>
            <person name="Takahashi S."/>
            <person name="Yoshida T."/>
            <person name="Shimamura S."/>
            <person name="Takaki Y."/>
            <person name="Nagai Y."/>
            <person name="Toyoda A."/>
            <person name="Suzuki Y."/>
            <person name="Arimoto A."/>
            <person name="Ishii H."/>
            <person name="Satoh N."/>
            <person name="Nishiyama T."/>
            <person name="Hasebe M."/>
            <person name="Maruyama T."/>
            <person name="Minagawa J."/>
            <person name="Obokata J."/>
            <person name="Shigenobu S."/>
        </authorList>
    </citation>
    <scope>NUCLEOTIDE SEQUENCE [LARGE SCALE GENOMIC DNA]</scope>
</reference>
<evidence type="ECO:0000313" key="2">
    <source>
        <dbReference type="Proteomes" id="UP000735302"/>
    </source>
</evidence>
<accession>A0AAV4D8S9</accession>
<evidence type="ECO:0000313" key="1">
    <source>
        <dbReference type="EMBL" id="GFO40559.1"/>
    </source>
</evidence>
<proteinExistence type="predicted"/>
<keyword evidence="2" id="KW-1185">Reference proteome</keyword>
<dbReference type="EMBL" id="BLXT01007620">
    <property type="protein sequence ID" value="GFO40559.1"/>
    <property type="molecule type" value="Genomic_DNA"/>
</dbReference>
<comment type="caution">
    <text evidence="1">The sequence shown here is derived from an EMBL/GenBank/DDBJ whole genome shotgun (WGS) entry which is preliminary data.</text>
</comment>
<organism evidence="1 2">
    <name type="scientific">Plakobranchus ocellatus</name>
    <dbReference type="NCBI Taxonomy" id="259542"/>
    <lineage>
        <taxon>Eukaryota</taxon>
        <taxon>Metazoa</taxon>
        <taxon>Spiralia</taxon>
        <taxon>Lophotrochozoa</taxon>
        <taxon>Mollusca</taxon>
        <taxon>Gastropoda</taxon>
        <taxon>Heterobranchia</taxon>
        <taxon>Euthyneura</taxon>
        <taxon>Panpulmonata</taxon>
        <taxon>Sacoglossa</taxon>
        <taxon>Placobranchoidea</taxon>
        <taxon>Plakobranchidae</taxon>
        <taxon>Plakobranchus</taxon>
    </lineage>
</organism>
<name>A0AAV4D8S9_9GAST</name>
<protein>
    <submittedName>
        <fullName evidence="1">Uncharacterized protein</fullName>
    </submittedName>
</protein>
<sequence>MKCRSHPWRLAVLDSSGASNCHTVAVTLPFCPAIDMFEVVDNNMKITLKTSREYRAVAAVNEQTLAVGHYAWKAHDIDLIDLGRRVLR</sequence>
<dbReference type="Proteomes" id="UP000735302">
    <property type="component" value="Unassembled WGS sequence"/>
</dbReference>